<proteinExistence type="predicted"/>
<gene>
    <name evidence="1" type="ORF">MYCIT1_LOCUS5984</name>
</gene>
<protein>
    <submittedName>
        <fullName evidence="1">Uncharacterized protein</fullName>
    </submittedName>
</protein>
<dbReference type="EMBL" id="CAVNYO010000082">
    <property type="protein sequence ID" value="CAK5265202.1"/>
    <property type="molecule type" value="Genomic_DNA"/>
</dbReference>
<organism evidence="1 2">
    <name type="scientific">Mycena citricolor</name>
    <dbReference type="NCBI Taxonomy" id="2018698"/>
    <lineage>
        <taxon>Eukaryota</taxon>
        <taxon>Fungi</taxon>
        <taxon>Dikarya</taxon>
        <taxon>Basidiomycota</taxon>
        <taxon>Agaricomycotina</taxon>
        <taxon>Agaricomycetes</taxon>
        <taxon>Agaricomycetidae</taxon>
        <taxon>Agaricales</taxon>
        <taxon>Marasmiineae</taxon>
        <taxon>Mycenaceae</taxon>
        <taxon>Mycena</taxon>
    </lineage>
</organism>
<accession>A0AAD2GZZ6</accession>
<name>A0AAD2GZZ6_9AGAR</name>
<dbReference type="Proteomes" id="UP001295794">
    <property type="component" value="Unassembled WGS sequence"/>
</dbReference>
<comment type="caution">
    <text evidence="1">The sequence shown here is derived from an EMBL/GenBank/DDBJ whole genome shotgun (WGS) entry which is preliminary data.</text>
</comment>
<evidence type="ECO:0000313" key="2">
    <source>
        <dbReference type="Proteomes" id="UP001295794"/>
    </source>
</evidence>
<dbReference type="AlphaFoldDB" id="A0AAD2GZZ6"/>
<keyword evidence="2" id="KW-1185">Reference proteome</keyword>
<evidence type="ECO:0000313" key="1">
    <source>
        <dbReference type="EMBL" id="CAK5265202.1"/>
    </source>
</evidence>
<reference evidence="1" key="1">
    <citation type="submission" date="2023-11" db="EMBL/GenBank/DDBJ databases">
        <authorList>
            <person name="De Vega J J."/>
            <person name="De Vega J J."/>
        </authorList>
    </citation>
    <scope>NUCLEOTIDE SEQUENCE</scope>
</reference>
<sequence>MGVVDAKQVKPEKRIGSIVAPAAAATQKSGGRRPMPHASVWYVELCTVKAGTETTSSCGDCPRSLSRPERNMAYRHKVGSPMAGKAGNSLTGASTLGWGSQWLWSCSPISVISGVCAQTTMGSLHSTHSSQRRSASMAQSNLQCRQRPGLASEAFDTAFVTSWGSDVPAPSHTWIRLLLVSCA</sequence>